<evidence type="ECO:0000256" key="3">
    <source>
        <dbReference type="ARBA" id="ARBA00016337"/>
    </source>
</evidence>
<dbReference type="EMBL" id="JADPRT010000011">
    <property type="protein sequence ID" value="MBF9071207.1"/>
    <property type="molecule type" value="Genomic_DNA"/>
</dbReference>
<keyword evidence="5 11" id="KW-0808">Transferase</keyword>
<protein>
    <recommendedName>
        <fullName evidence="3">FAD:protein FMN transferase</fullName>
        <ecNumber evidence="2">2.7.1.180</ecNumber>
    </recommendedName>
    <alternativeName>
        <fullName evidence="9">Flavin transferase</fullName>
    </alternativeName>
</protein>
<name>A0A931FDZ2_9ACTN</name>
<evidence type="ECO:0000256" key="5">
    <source>
        <dbReference type="ARBA" id="ARBA00022679"/>
    </source>
</evidence>
<dbReference type="InterPro" id="IPR003374">
    <property type="entry name" value="ApbE-like_sf"/>
</dbReference>
<gene>
    <name evidence="11" type="ORF">I2501_24630</name>
</gene>
<comment type="catalytic activity">
    <reaction evidence="10">
        <text>L-threonyl-[protein] + FAD = FMN-L-threonyl-[protein] + AMP + H(+)</text>
        <dbReference type="Rhea" id="RHEA:36847"/>
        <dbReference type="Rhea" id="RHEA-COMP:11060"/>
        <dbReference type="Rhea" id="RHEA-COMP:11061"/>
        <dbReference type="ChEBI" id="CHEBI:15378"/>
        <dbReference type="ChEBI" id="CHEBI:30013"/>
        <dbReference type="ChEBI" id="CHEBI:57692"/>
        <dbReference type="ChEBI" id="CHEBI:74257"/>
        <dbReference type="ChEBI" id="CHEBI:456215"/>
        <dbReference type="EC" id="2.7.1.180"/>
    </reaction>
</comment>
<dbReference type="Proteomes" id="UP000657385">
    <property type="component" value="Unassembled WGS sequence"/>
</dbReference>
<evidence type="ECO:0000313" key="11">
    <source>
        <dbReference type="EMBL" id="MBF9071207.1"/>
    </source>
</evidence>
<comment type="cofactor">
    <cofactor evidence="1">
        <name>Mg(2+)</name>
        <dbReference type="ChEBI" id="CHEBI:18420"/>
    </cofactor>
</comment>
<sequence>MGTVFSFAVRDPSPAVGEALREAVARLHAIDALFSPYREESEVSRVARGELALADADPQLTEVLERCREVATETDGWFTPYPGGRLDPSGWVKGWAVTEACALLCQAGSTEHCVNGGGDIQSVGGPWRIGIADPARSGELAAVLAGRDLVVATSGTAERGAHVVDPHSGEAATDLLSLTLVTSGPGRLARTDAWATAAFAMGPERGLAWAERQPDLEALAILPDGTRLATNGFLRFAG</sequence>
<dbReference type="InterPro" id="IPR024932">
    <property type="entry name" value="ApbE"/>
</dbReference>
<keyword evidence="4" id="KW-0285">Flavoprotein</keyword>
<dbReference type="PANTHER" id="PTHR30040:SF2">
    <property type="entry name" value="FAD:PROTEIN FMN TRANSFERASE"/>
    <property type="match status" value="1"/>
</dbReference>
<reference evidence="11" key="1">
    <citation type="submission" date="2020-11" db="EMBL/GenBank/DDBJ databases">
        <title>Isolation and identification of active actinomycetes.</title>
        <authorList>
            <person name="Yu B."/>
        </authorList>
    </citation>
    <scope>NUCLEOTIDE SEQUENCE</scope>
    <source>
        <strain evidence="11">NEAU-YB345</strain>
    </source>
</reference>
<dbReference type="AlphaFoldDB" id="A0A931FDZ2"/>
<evidence type="ECO:0000256" key="10">
    <source>
        <dbReference type="ARBA" id="ARBA00048540"/>
    </source>
</evidence>
<evidence type="ECO:0000256" key="1">
    <source>
        <dbReference type="ARBA" id="ARBA00001946"/>
    </source>
</evidence>
<evidence type="ECO:0000256" key="8">
    <source>
        <dbReference type="ARBA" id="ARBA00022842"/>
    </source>
</evidence>
<dbReference type="EC" id="2.7.1.180" evidence="2"/>
<proteinExistence type="predicted"/>
<evidence type="ECO:0000256" key="2">
    <source>
        <dbReference type="ARBA" id="ARBA00011955"/>
    </source>
</evidence>
<keyword evidence="7" id="KW-0274">FAD</keyword>
<organism evidence="11 12">
    <name type="scientific">Streptacidiphilus fuscans</name>
    <dbReference type="NCBI Taxonomy" id="2789292"/>
    <lineage>
        <taxon>Bacteria</taxon>
        <taxon>Bacillati</taxon>
        <taxon>Actinomycetota</taxon>
        <taxon>Actinomycetes</taxon>
        <taxon>Kitasatosporales</taxon>
        <taxon>Streptomycetaceae</taxon>
        <taxon>Streptacidiphilus</taxon>
    </lineage>
</organism>
<dbReference type="PANTHER" id="PTHR30040">
    <property type="entry name" value="THIAMINE BIOSYNTHESIS LIPOPROTEIN APBE"/>
    <property type="match status" value="1"/>
</dbReference>
<keyword evidence="8" id="KW-0460">Magnesium</keyword>
<evidence type="ECO:0000256" key="6">
    <source>
        <dbReference type="ARBA" id="ARBA00022723"/>
    </source>
</evidence>
<dbReference type="SUPFAM" id="SSF143631">
    <property type="entry name" value="ApbE-like"/>
    <property type="match status" value="1"/>
</dbReference>
<dbReference type="GO" id="GO:0016740">
    <property type="term" value="F:transferase activity"/>
    <property type="evidence" value="ECO:0007669"/>
    <property type="project" value="UniProtKB-KW"/>
</dbReference>
<dbReference type="Pfam" id="PF02424">
    <property type="entry name" value="ApbE"/>
    <property type="match status" value="2"/>
</dbReference>
<keyword evidence="6" id="KW-0479">Metal-binding</keyword>
<dbReference type="GO" id="GO:0046872">
    <property type="term" value="F:metal ion binding"/>
    <property type="evidence" value="ECO:0007669"/>
    <property type="project" value="UniProtKB-KW"/>
</dbReference>
<evidence type="ECO:0000313" key="12">
    <source>
        <dbReference type="Proteomes" id="UP000657385"/>
    </source>
</evidence>
<evidence type="ECO:0000256" key="7">
    <source>
        <dbReference type="ARBA" id="ARBA00022827"/>
    </source>
</evidence>
<accession>A0A931FDZ2</accession>
<evidence type="ECO:0000256" key="9">
    <source>
        <dbReference type="ARBA" id="ARBA00031306"/>
    </source>
</evidence>
<comment type="caution">
    <text evidence="11">The sequence shown here is derived from an EMBL/GenBank/DDBJ whole genome shotgun (WGS) entry which is preliminary data.</text>
</comment>
<evidence type="ECO:0000256" key="4">
    <source>
        <dbReference type="ARBA" id="ARBA00022630"/>
    </source>
</evidence>
<dbReference type="Gene3D" id="3.10.520.10">
    <property type="entry name" value="ApbE-like domains"/>
    <property type="match status" value="2"/>
</dbReference>
<keyword evidence="12" id="KW-1185">Reference proteome</keyword>